<dbReference type="InterPro" id="IPR035917">
    <property type="entry name" value="YjbQ-like_sf"/>
</dbReference>
<dbReference type="PANTHER" id="PTHR30615:SF8">
    <property type="entry name" value="UPF0047 PROTEIN C4A8.02C"/>
    <property type="match status" value="1"/>
</dbReference>
<name>A0ABV4BIL5_9GAMM</name>
<dbReference type="Gene3D" id="2.60.120.460">
    <property type="entry name" value="YjbQ-like"/>
    <property type="match status" value="1"/>
</dbReference>
<protein>
    <submittedName>
        <fullName evidence="2">Secondary thiamine-phosphate synthase enzyme YjbQ</fullName>
    </submittedName>
</protein>
<dbReference type="Proteomes" id="UP001564408">
    <property type="component" value="Unassembled WGS sequence"/>
</dbReference>
<dbReference type="SUPFAM" id="SSF111038">
    <property type="entry name" value="YjbQ-like"/>
    <property type="match status" value="1"/>
</dbReference>
<accession>A0ABV4BIL5</accession>
<dbReference type="PANTHER" id="PTHR30615">
    <property type="entry name" value="UNCHARACTERIZED PROTEIN YJBQ-RELATED"/>
    <property type="match status" value="1"/>
</dbReference>
<sequence>MKTIQQTLSLATRAPIELIDITTRVREAVTAAGFREGLVTLISPHTTAYVNLNESESMLQQDMLDFLQKLAPRDRDYLHNRAPVDDRDNAHAHLIGLLMTASVSIPLVEGRLLLGAWQSIFFIELDGPRPARQLHLHLLGQV</sequence>
<dbReference type="RefSeq" id="WP_369668221.1">
    <property type="nucleotide sequence ID" value="NZ_JBDKXB010000030.1"/>
</dbReference>
<evidence type="ECO:0000313" key="3">
    <source>
        <dbReference type="Proteomes" id="UP001564408"/>
    </source>
</evidence>
<dbReference type="Pfam" id="PF01894">
    <property type="entry name" value="YjbQ"/>
    <property type="match status" value="1"/>
</dbReference>
<reference evidence="2 3" key="1">
    <citation type="submission" date="2024-05" db="EMBL/GenBank/DDBJ databases">
        <title>Genome Sequence and Characterization of the New Strain Purple Sulfur Bacterium of Genus Thioalkalicoccus.</title>
        <authorList>
            <person name="Bryantseva I.A."/>
            <person name="Kyndt J.A."/>
            <person name="Imhoff J.F."/>
        </authorList>
    </citation>
    <scope>NUCLEOTIDE SEQUENCE [LARGE SCALE GENOMIC DNA]</scope>
    <source>
        <strain evidence="2 3">Um2</strain>
    </source>
</reference>
<evidence type="ECO:0000313" key="2">
    <source>
        <dbReference type="EMBL" id="MEY6433834.1"/>
    </source>
</evidence>
<dbReference type="PIRSF" id="PIRSF004681">
    <property type="entry name" value="UCP004681"/>
    <property type="match status" value="1"/>
</dbReference>
<dbReference type="InterPro" id="IPR001602">
    <property type="entry name" value="UPF0047_YjbQ-like"/>
</dbReference>
<evidence type="ECO:0000256" key="1">
    <source>
        <dbReference type="ARBA" id="ARBA00005534"/>
    </source>
</evidence>
<comment type="similarity">
    <text evidence="1">Belongs to the UPF0047 family.</text>
</comment>
<dbReference type="NCBIfam" id="TIGR00149">
    <property type="entry name" value="TIGR00149_YjbQ"/>
    <property type="match status" value="1"/>
</dbReference>
<dbReference type="EMBL" id="JBDKXB010000030">
    <property type="protein sequence ID" value="MEY6433834.1"/>
    <property type="molecule type" value="Genomic_DNA"/>
</dbReference>
<comment type="caution">
    <text evidence="2">The sequence shown here is derived from an EMBL/GenBank/DDBJ whole genome shotgun (WGS) entry which is preliminary data.</text>
</comment>
<keyword evidence="3" id="KW-1185">Reference proteome</keyword>
<gene>
    <name evidence="2" type="ORF">ABC977_15630</name>
</gene>
<proteinExistence type="inferred from homology"/>
<organism evidence="2 3">
    <name type="scientific">Thioalkalicoccus limnaeus</name>
    <dbReference type="NCBI Taxonomy" id="120681"/>
    <lineage>
        <taxon>Bacteria</taxon>
        <taxon>Pseudomonadati</taxon>
        <taxon>Pseudomonadota</taxon>
        <taxon>Gammaproteobacteria</taxon>
        <taxon>Chromatiales</taxon>
        <taxon>Chromatiaceae</taxon>
        <taxon>Thioalkalicoccus</taxon>
    </lineage>
</organism>